<comment type="caution">
    <text evidence="1">The sequence shown here is derived from an EMBL/GenBank/DDBJ whole genome shotgun (WGS) entry which is preliminary data.</text>
</comment>
<dbReference type="AlphaFoldDB" id="X1RN68"/>
<dbReference type="EMBL" id="BARW01013641">
    <property type="protein sequence ID" value="GAI82088.1"/>
    <property type="molecule type" value="Genomic_DNA"/>
</dbReference>
<name>X1RN68_9ZZZZ</name>
<organism evidence="1">
    <name type="scientific">marine sediment metagenome</name>
    <dbReference type="NCBI Taxonomy" id="412755"/>
    <lineage>
        <taxon>unclassified sequences</taxon>
        <taxon>metagenomes</taxon>
        <taxon>ecological metagenomes</taxon>
    </lineage>
</organism>
<feature type="non-terminal residue" evidence="1">
    <location>
        <position position="1"/>
    </location>
</feature>
<evidence type="ECO:0000313" key="1">
    <source>
        <dbReference type="EMBL" id="GAI82088.1"/>
    </source>
</evidence>
<protein>
    <submittedName>
        <fullName evidence="1">Uncharacterized protein</fullName>
    </submittedName>
</protein>
<reference evidence="1" key="1">
    <citation type="journal article" date="2014" name="Front. Microbiol.">
        <title>High frequency of phylogenetically diverse reductive dehalogenase-homologous genes in deep subseafloor sedimentary metagenomes.</title>
        <authorList>
            <person name="Kawai M."/>
            <person name="Futagami T."/>
            <person name="Toyoda A."/>
            <person name="Takaki Y."/>
            <person name="Nishi S."/>
            <person name="Hori S."/>
            <person name="Arai W."/>
            <person name="Tsubouchi T."/>
            <person name="Morono Y."/>
            <person name="Uchiyama I."/>
            <person name="Ito T."/>
            <person name="Fujiyama A."/>
            <person name="Inagaki F."/>
            <person name="Takami H."/>
        </authorList>
    </citation>
    <scope>NUCLEOTIDE SEQUENCE</scope>
    <source>
        <strain evidence="1">Expedition CK06-06</strain>
    </source>
</reference>
<sequence>REVESGISEGIYNQYLFDTDDGLIKCAFGGATDKEAGMLMEVDRVYSVEFAGKVKITGGRTVNKFHIERIMEEVVAIPDEKEGE</sequence>
<proteinExistence type="predicted"/>
<gene>
    <name evidence="1" type="ORF">S12H4_24846</name>
</gene>
<accession>X1RN68</accession>